<evidence type="ECO:0000259" key="7">
    <source>
        <dbReference type="Pfam" id="PF00520"/>
    </source>
</evidence>
<dbReference type="Pfam" id="PF00520">
    <property type="entry name" value="Ion_trans"/>
    <property type="match status" value="1"/>
</dbReference>
<keyword evidence="2 6" id="KW-0812">Transmembrane</keyword>
<comment type="subcellular location">
    <subcellularLocation>
        <location evidence="1">Membrane</location>
        <topology evidence="1">Multi-pass membrane protein</topology>
    </subcellularLocation>
</comment>
<organism evidence="8 9">
    <name type="scientific">Aureococcus anophagefferens</name>
    <name type="common">Harmful bloom alga</name>
    <dbReference type="NCBI Taxonomy" id="44056"/>
    <lineage>
        <taxon>Eukaryota</taxon>
        <taxon>Sar</taxon>
        <taxon>Stramenopiles</taxon>
        <taxon>Ochrophyta</taxon>
        <taxon>Pelagophyceae</taxon>
        <taxon>Pelagomonadales</taxon>
        <taxon>Pelagomonadaceae</taxon>
        <taxon>Aureococcus</taxon>
    </lineage>
</organism>
<keyword evidence="4 6" id="KW-0472">Membrane</keyword>
<evidence type="ECO:0000256" key="5">
    <source>
        <dbReference type="SAM" id="MobiDB-lite"/>
    </source>
</evidence>
<evidence type="ECO:0000313" key="9">
    <source>
        <dbReference type="Proteomes" id="UP001363151"/>
    </source>
</evidence>
<dbReference type="PANTHER" id="PTHR45689:SF5">
    <property type="entry name" value="I[[H]] CHANNEL, ISOFORM E"/>
    <property type="match status" value="1"/>
</dbReference>
<reference evidence="8 9" key="1">
    <citation type="submission" date="2024-03" db="EMBL/GenBank/DDBJ databases">
        <title>Aureococcus anophagefferens CCMP1851 and Kratosvirus quantuckense: Draft genome of a second virus-susceptible host strain in the model system.</title>
        <authorList>
            <person name="Chase E."/>
            <person name="Truchon A.R."/>
            <person name="Schepens W."/>
            <person name="Wilhelm S.W."/>
        </authorList>
    </citation>
    <scope>NUCLEOTIDE SEQUENCE [LARGE SCALE GENOMIC DNA]</scope>
    <source>
        <strain evidence="8 9">CCMP1851</strain>
    </source>
</reference>
<dbReference type="Gene3D" id="1.10.287.70">
    <property type="match status" value="1"/>
</dbReference>
<dbReference type="InterPro" id="IPR051413">
    <property type="entry name" value="K/Na_HCN_channel"/>
</dbReference>
<feature type="region of interest" description="Disordered" evidence="5">
    <location>
        <begin position="662"/>
        <end position="697"/>
    </location>
</feature>
<dbReference type="SUPFAM" id="SSF51206">
    <property type="entry name" value="cAMP-binding domain-like"/>
    <property type="match status" value="2"/>
</dbReference>
<evidence type="ECO:0000256" key="3">
    <source>
        <dbReference type="ARBA" id="ARBA00022989"/>
    </source>
</evidence>
<evidence type="ECO:0000256" key="2">
    <source>
        <dbReference type="ARBA" id="ARBA00022692"/>
    </source>
</evidence>
<comment type="caution">
    <text evidence="8">The sequence shown here is derived from an EMBL/GenBank/DDBJ whole genome shotgun (WGS) entry which is preliminary data.</text>
</comment>
<evidence type="ECO:0000313" key="8">
    <source>
        <dbReference type="EMBL" id="KAK7241788.1"/>
    </source>
</evidence>
<gene>
    <name evidence="8" type="primary">COG2</name>
    <name evidence="8" type="ORF">SO694_00019061</name>
</gene>
<dbReference type="Proteomes" id="UP001363151">
    <property type="component" value="Unassembled WGS sequence"/>
</dbReference>
<dbReference type="InterPro" id="IPR005821">
    <property type="entry name" value="Ion_trans_dom"/>
</dbReference>
<evidence type="ECO:0000256" key="4">
    <source>
        <dbReference type="ARBA" id="ARBA00023136"/>
    </source>
</evidence>
<feature type="transmembrane region" description="Helical" evidence="6">
    <location>
        <begin position="325"/>
        <end position="349"/>
    </location>
</feature>
<dbReference type="SUPFAM" id="SSF81324">
    <property type="entry name" value="Voltage-gated potassium channels"/>
    <property type="match status" value="1"/>
</dbReference>
<evidence type="ECO:0000256" key="6">
    <source>
        <dbReference type="SAM" id="Phobius"/>
    </source>
</evidence>
<name>A0ABR1FZU2_AURAN</name>
<feature type="transmembrane region" description="Helical" evidence="6">
    <location>
        <begin position="245"/>
        <end position="266"/>
    </location>
</feature>
<evidence type="ECO:0000256" key="1">
    <source>
        <dbReference type="ARBA" id="ARBA00004141"/>
    </source>
</evidence>
<proteinExistence type="predicted"/>
<feature type="region of interest" description="Disordered" evidence="5">
    <location>
        <begin position="1"/>
        <end position="43"/>
    </location>
</feature>
<accession>A0ABR1FZU2</accession>
<feature type="domain" description="Ion transport" evidence="7">
    <location>
        <begin position="94"/>
        <end position="264"/>
    </location>
</feature>
<protein>
    <submittedName>
        <fullName evidence="8">Component of oligomeric golgi complex</fullName>
    </submittedName>
</protein>
<keyword evidence="3 6" id="KW-1133">Transmembrane helix</keyword>
<keyword evidence="9" id="KW-1185">Reference proteome</keyword>
<dbReference type="EMBL" id="JBBJCI010000152">
    <property type="protein sequence ID" value="KAK7241788.1"/>
    <property type="molecule type" value="Genomic_DNA"/>
</dbReference>
<dbReference type="InterPro" id="IPR014710">
    <property type="entry name" value="RmlC-like_jellyroll"/>
</dbReference>
<sequence length="729" mass="82678">MAAGKVYAAEEKEAGKVRNGSGRPSSDERKSLRRQQSRRSLDEAKAKAIKSVRRVKQKFSDMYSRNMHFGNYDEFPRQSRLVKVFNPESRIYMLWEGLMAPFIAWAALVTPTELAFFADDNGWRCLGSDCASSAVLMFALNRFVDGYFLLDMAVVFNTAIFDPKRSRWILSHAAIARRYLRGWFALDVLSILPYELLDAGAFRSFRLLRALKVLRLLKLLRVARVGRLLHWWANRLHLSFKTLSVLRAALVIVVVLHWVACACRMVQGRTRVIQRRFNVSMVADPCFDRGDGSDCVVIRRGQGALLEYFSALHWSMRALTGDADAPILGVMILAVVAGLLGTIVTSFMIGEIAAILGNSDPASIEYKNTVDTLNAFAVEKKFPAEMQTKLREFFVSASSMFRNVYYRKMLLSLSPGLQQTIAKEEIGRFIMAIPFFRYAICRTLDIKRGTSVDVVQKGGPLRPATVDRPTTEGASFDVRYDDDFEPDAERRVAHERLVYFRGPECKRCVHEVQMMVRELSLHMQCVSFMANETMVHQGISWNDVLYIMVEGRALVYDQEDIRMATKEVVTDRSNNVIGKDVCTLLVDGKRRVRDYTAKTLSHSLVYSMSADEFTYMLNSAHYRILRKGVRAFGHWMIMKLNLKARWRDGSLEKILDTSKVERVGGGSDASDSDPQLDESPPKRARQSNRGATKKDVARVEDRVADVERGLRELSSKLDMLLTHAIRGTG</sequence>
<dbReference type="PANTHER" id="PTHR45689">
    <property type="entry name" value="I[[H]] CHANNEL, ISOFORM E"/>
    <property type="match status" value="1"/>
</dbReference>
<dbReference type="InterPro" id="IPR018490">
    <property type="entry name" value="cNMP-bd_dom_sf"/>
</dbReference>
<dbReference type="Gene3D" id="2.60.120.10">
    <property type="entry name" value="Jelly Rolls"/>
    <property type="match status" value="1"/>
</dbReference>